<feature type="compositionally biased region" description="Polar residues" evidence="1">
    <location>
        <begin position="39"/>
        <end position="48"/>
    </location>
</feature>
<proteinExistence type="predicted"/>
<protein>
    <submittedName>
        <fullName evidence="2">Uncharacterized protein</fullName>
    </submittedName>
</protein>
<dbReference type="OrthoDB" id="6654084at2"/>
<dbReference type="EMBL" id="WFKQ01000007">
    <property type="protein sequence ID" value="MUG32848.1"/>
    <property type="molecule type" value="Genomic_DNA"/>
</dbReference>
<dbReference type="Proteomes" id="UP000442109">
    <property type="component" value="Unassembled WGS sequence"/>
</dbReference>
<evidence type="ECO:0000256" key="1">
    <source>
        <dbReference type="SAM" id="MobiDB-lite"/>
    </source>
</evidence>
<keyword evidence="3" id="KW-1185">Reference proteome</keyword>
<dbReference type="RefSeq" id="WP_155587408.1">
    <property type="nucleotide sequence ID" value="NZ_WFKQ01000007.1"/>
</dbReference>
<feature type="region of interest" description="Disordered" evidence="1">
    <location>
        <begin position="15"/>
        <end position="49"/>
    </location>
</feature>
<comment type="caution">
    <text evidence="2">The sequence shown here is derived from an EMBL/GenBank/DDBJ whole genome shotgun (WGS) entry which is preliminary data.</text>
</comment>
<organism evidence="2 3">
    <name type="scientific">Psychrobacter sanguinis</name>
    <dbReference type="NCBI Taxonomy" id="861445"/>
    <lineage>
        <taxon>Bacteria</taxon>
        <taxon>Pseudomonadati</taxon>
        <taxon>Pseudomonadota</taxon>
        <taxon>Gammaproteobacteria</taxon>
        <taxon>Moraxellales</taxon>
        <taxon>Moraxellaceae</taxon>
        <taxon>Psychrobacter</taxon>
    </lineage>
</organism>
<sequence length="484" mass="55250">MANYSAQRIKSVALNNDKRRYAKQDSEDAPEPIQAVPTVPTTPRNMSNKRPLINPLSEGGAPKVSKPQPEMDIQSLAVASFNWLQMFHRTFLSVYLIADDALVGAGKFDFAFQIGNQRLYVLTHEEVERVESTSVSKSFMAQLTQQAATYINKRYQQISSRFELPVSGDDGLANVHYVGLTAITLNHEGRDYQIEHEFGSTFFQEDCVLDLDDESRVMQLFSLNGFYQMIKLLQTPSDLLSFFNYHLEQLVNFHDFSGEYALAQHFLASPAFFKRAVAVQQQLVEIGLLSKVETRLSDMVAQPDNAQIPAELEKKHAELSQKLQSYSSIFQKLLNGTTKRRHDAQDTLPLPQVKLLVAESMYTRMSIIEEMMAYETRSQQECLNGYLCHQHSYNDFGHHYVIVVYGLDANAEYSRQYIEQNHQNLLMDINAQLQDPAMKEYFILGFDMSNHDGKGNVTVQMDVFHQSGSVMSDIEKRYYQQAHA</sequence>
<accession>A0A844M2L9</accession>
<reference evidence="2 3" key="1">
    <citation type="journal article" date="2019" name="PLoS ONE">
        <title>Pup mortality in New Zealand sea lions (Phocarctos hookeri) at Enderby Island, Auckland Islands, 2013-18.</title>
        <authorList>
            <person name="Michael S.A."/>
            <person name="Hayman D.T.S."/>
            <person name="Gray R."/>
            <person name="Zhang J."/>
            <person name="Rogers L."/>
            <person name="Roe W.D."/>
        </authorList>
    </citation>
    <scope>NUCLEOTIDE SEQUENCE [LARGE SCALE GENOMIC DNA]</scope>
    <source>
        <strain evidence="2 3">SM868</strain>
    </source>
</reference>
<evidence type="ECO:0000313" key="2">
    <source>
        <dbReference type="EMBL" id="MUG32848.1"/>
    </source>
</evidence>
<evidence type="ECO:0000313" key="3">
    <source>
        <dbReference type="Proteomes" id="UP000442109"/>
    </source>
</evidence>
<name>A0A844M2L9_9GAMM</name>
<feature type="compositionally biased region" description="Basic and acidic residues" evidence="1">
    <location>
        <begin position="16"/>
        <end position="26"/>
    </location>
</feature>
<gene>
    <name evidence="2" type="ORF">GB996_08555</name>
</gene>
<dbReference type="AlphaFoldDB" id="A0A844M2L9"/>